<evidence type="ECO:0000313" key="2">
    <source>
        <dbReference type="Proteomes" id="UP001157502"/>
    </source>
</evidence>
<evidence type="ECO:0000313" key="1">
    <source>
        <dbReference type="EMBL" id="KAJ7999393.1"/>
    </source>
</evidence>
<dbReference type="EMBL" id="CM055743">
    <property type="protein sequence ID" value="KAJ7999393.1"/>
    <property type="molecule type" value="Genomic_DNA"/>
</dbReference>
<protein>
    <submittedName>
        <fullName evidence="1">Uncharacterized protein</fullName>
    </submittedName>
</protein>
<proteinExistence type="predicted"/>
<comment type="caution">
    <text evidence="1">The sequence shown here is derived from an EMBL/GenBank/DDBJ whole genome shotgun (WGS) entry which is preliminary data.</text>
</comment>
<accession>A0ACC2G7F6</accession>
<keyword evidence="2" id="KW-1185">Reference proteome</keyword>
<name>A0ACC2G7F6_DALPE</name>
<reference evidence="1" key="1">
    <citation type="submission" date="2021-05" db="EMBL/GenBank/DDBJ databases">
        <authorList>
            <person name="Pan Q."/>
            <person name="Jouanno E."/>
            <person name="Zahm M."/>
            <person name="Klopp C."/>
            <person name="Cabau C."/>
            <person name="Louis A."/>
            <person name="Berthelot C."/>
            <person name="Parey E."/>
            <person name="Roest Crollius H."/>
            <person name="Montfort J."/>
            <person name="Robinson-Rechavi M."/>
            <person name="Bouchez O."/>
            <person name="Lampietro C."/>
            <person name="Lopez Roques C."/>
            <person name="Donnadieu C."/>
            <person name="Postlethwait J."/>
            <person name="Bobe J."/>
            <person name="Dillon D."/>
            <person name="Chandos A."/>
            <person name="von Hippel F."/>
            <person name="Guiguen Y."/>
        </authorList>
    </citation>
    <scope>NUCLEOTIDE SEQUENCE</scope>
    <source>
        <strain evidence="1">YG-Jan2019</strain>
    </source>
</reference>
<dbReference type="Proteomes" id="UP001157502">
    <property type="component" value="Chromosome 16"/>
</dbReference>
<organism evidence="1 2">
    <name type="scientific">Dallia pectoralis</name>
    <name type="common">Alaska blackfish</name>
    <dbReference type="NCBI Taxonomy" id="75939"/>
    <lineage>
        <taxon>Eukaryota</taxon>
        <taxon>Metazoa</taxon>
        <taxon>Chordata</taxon>
        <taxon>Craniata</taxon>
        <taxon>Vertebrata</taxon>
        <taxon>Euteleostomi</taxon>
        <taxon>Actinopterygii</taxon>
        <taxon>Neopterygii</taxon>
        <taxon>Teleostei</taxon>
        <taxon>Protacanthopterygii</taxon>
        <taxon>Esociformes</taxon>
        <taxon>Umbridae</taxon>
        <taxon>Dallia</taxon>
    </lineage>
</organism>
<gene>
    <name evidence="1" type="ORF">DPEC_G00193940</name>
</gene>
<sequence>MAAKDNMDPSLEPVSDLERVVNRWILDYYIFLAVDNFKNEQYRDFCEIRDVLQPLLVRPLEANAVIPKKIRLIQFLTRINDGDKLDYIFESQESLTPLESALSVLENITEEMTVTQKDLERVQTSIREMLVIVCIKNKEFDKAKEMLMKYFPKGMVGKKAMFLGLIAQKSSEHPALEKVTYHQFKQEMLHFCQGLFSYTQPFLCRAARSLLVKRQEAQLHVNGKDCCSSLQKPLEEHLLSGPAGRQETCRLEPSAPPSGVQLTRSQLKAAYTSLAENLGEPMTFNQLEEEVEREVKQENARGVATVDPEGSVLLLTGSPRQGSDAVSEQDVPGSQRDSDSPIEASPADLVPAADLAPEAEPQNPPDRAQTSAAPQWRSKGWPCTIARLVVEPDSQESTDLPEIGLLADMEEGPVADMEEVPVAADEEEVPVEEVPVAVDVEEVPMAMDVEDGPVVKRVKSGSRDNPLSSTSTQIPPTRKYRKRRASKMNPQTPSEGEDDVCIIDDQSERPAGHGRNAQFTSTPQKSSTPQRSSSNRRGSSHTERVNRQDSSTPQQGSAHRSSPPKPPKASTSKKGADSKWKNLFNLATGARDQWSDEEDLFEAPQKEGSGNTTVSIPGTRRMWTAEESDWVKEGVKRYGEGNWGKIKSSFPFDGRTSVNIKDRWRTMKKLKMV</sequence>